<gene>
    <name evidence="3" type="ORF">LCGC14_3119550</name>
</gene>
<evidence type="ECO:0000256" key="1">
    <source>
        <dbReference type="SAM" id="MobiDB-lite"/>
    </source>
</evidence>
<keyword evidence="2" id="KW-0812">Transmembrane</keyword>
<protein>
    <submittedName>
        <fullName evidence="3">Uncharacterized protein</fullName>
    </submittedName>
</protein>
<feature type="transmembrane region" description="Helical" evidence="2">
    <location>
        <begin position="139"/>
        <end position="158"/>
    </location>
</feature>
<comment type="caution">
    <text evidence="3">The sequence shown here is derived from an EMBL/GenBank/DDBJ whole genome shotgun (WGS) entry which is preliminary data.</text>
</comment>
<feature type="compositionally biased region" description="Basic and acidic residues" evidence="1">
    <location>
        <begin position="12"/>
        <end position="36"/>
    </location>
</feature>
<proteinExistence type="predicted"/>
<evidence type="ECO:0000256" key="2">
    <source>
        <dbReference type="SAM" id="Phobius"/>
    </source>
</evidence>
<name>A0A0F8WRN6_9ZZZZ</name>
<reference evidence="3" key="1">
    <citation type="journal article" date="2015" name="Nature">
        <title>Complex archaea that bridge the gap between prokaryotes and eukaryotes.</title>
        <authorList>
            <person name="Spang A."/>
            <person name="Saw J.H."/>
            <person name="Jorgensen S.L."/>
            <person name="Zaremba-Niedzwiedzka K."/>
            <person name="Martijn J."/>
            <person name="Lind A.E."/>
            <person name="van Eijk R."/>
            <person name="Schleper C."/>
            <person name="Guy L."/>
            <person name="Ettema T.J."/>
        </authorList>
    </citation>
    <scope>NUCLEOTIDE SEQUENCE</scope>
</reference>
<keyword evidence="2" id="KW-1133">Transmembrane helix</keyword>
<feature type="region of interest" description="Disordered" evidence="1">
    <location>
        <begin position="1"/>
        <end position="133"/>
    </location>
</feature>
<keyword evidence="2" id="KW-0472">Membrane</keyword>
<evidence type="ECO:0000313" key="3">
    <source>
        <dbReference type="EMBL" id="KKK50985.1"/>
    </source>
</evidence>
<dbReference type="AlphaFoldDB" id="A0A0F8WRN6"/>
<sequence length="201" mass="21343">MSANTPTAPADIPRRRELDGSTRAILREEAEREAAARRRGSSSLEVQPDLGLGSAAGADLRRRPPVGPPTLSEPEPSPAAPATGLDNATDSTGSRRDLLPDIEEINSTLTATSDRRSHRKSSDAEGEDETAQGSRGFRLGFSLMLLIAALLVLTYAFAPTLARSVPALEPALADYVEKVNDLRIVVDGWLQQATAALGEFG</sequence>
<dbReference type="EMBL" id="LAZR01067740">
    <property type="protein sequence ID" value="KKK50985.1"/>
    <property type="molecule type" value="Genomic_DNA"/>
</dbReference>
<organism evidence="3">
    <name type="scientific">marine sediment metagenome</name>
    <dbReference type="NCBI Taxonomy" id="412755"/>
    <lineage>
        <taxon>unclassified sequences</taxon>
        <taxon>metagenomes</taxon>
        <taxon>ecological metagenomes</taxon>
    </lineage>
</organism>
<accession>A0A0F8WRN6</accession>